<proteinExistence type="predicted"/>
<dbReference type="OrthoDB" id="5460830at2"/>
<organism evidence="1 2">
    <name type="scientific">Nitratidesulfovibrio vulgaris (strain ATCC 29579 / DSM 644 / CCUG 34227 / NCIMB 8303 / VKM B-1760 / Hildenborough)</name>
    <name type="common">Desulfovibrio vulgaris</name>
    <dbReference type="NCBI Taxonomy" id="882"/>
    <lineage>
        <taxon>Bacteria</taxon>
        <taxon>Pseudomonadati</taxon>
        <taxon>Thermodesulfobacteriota</taxon>
        <taxon>Desulfovibrionia</taxon>
        <taxon>Desulfovibrionales</taxon>
        <taxon>Desulfovibrionaceae</taxon>
        <taxon>Nitratidesulfovibrio</taxon>
    </lineage>
</organism>
<evidence type="ECO:0000313" key="2">
    <source>
        <dbReference type="Proteomes" id="UP000002194"/>
    </source>
</evidence>
<gene>
    <name evidence="1" type="ordered locus">DVU_2440</name>
</gene>
<dbReference type="Proteomes" id="UP000002194">
    <property type="component" value="Chromosome"/>
</dbReference>
<dbReference type="eggNOG" id="ENOG503183X">
    <property type="taxonomic scope" value="Bacteria"/>
</dbReference>
<reference evidence="1 2" key="1">
    <citation type="journal article" date="2004" name="Nat. Biotechnol.">
        <title>The genome sequence of the anaerobic, sulfate-reducing bacterium Desulfovibrio vulgaris Hildenborough.</title>
        <authorList>
            <person name="Heidelberg J.F."/>
            <person name="Seshadri R."/>
            <person name="Haveman S.A."/>
            <person name="Hemme C.L."/>
            <person name="Paulsen I.T."/>
            <person name="Kolonay J.F."/>
            <person name="Eisen J.A."/>
            <person name="Ward N."/>
            <person name="Methe B."/>
            <person name="Brinkac L.M."/>
            <person name="Daugherty S.C."/>
            <person name="Deboy R.T."/>
            <person name="Dodson R.J."/>
            <person name="Durkin A.S."/>
            <person name="Madupu R."/>
            <person name="Nelson W.C."/>
            <person name="Sullivan S.A."/>
            <person name="Fouts D."/>
            <person name="Haft D.H."/>
            <person name="Selengut J."/>
            <person name="Peterson J.D."/>
            <person name="Davidsen T.M."/>
            <person name="Zafar N."/>
            <person name="Zhou L."/>
            <person name="Radune D."/>
            <person name="Dimitrov G."/>
            <person name="Hance M."/>
            <person name="Tran K."/>
            <person name="Khouri H."/>
            <person name="Gill J."/>
            <person name="Utterback T.R."/>
            <person name="Feldblyum T.V."/>
            <person name="Wall J.D."/>
            <person name="Voordouw G."/>
            <person name="Fraser C.M."/>
        </authorList>
    </citation>
    <scope>NUCLEOTIDE SEQUENCE [LARGE SCALE GENOMIC DNA]</scope>
    <source>
        <strain evidence="2">ATCC 29579 / DSM 644 / NCIMB 8303 / VKM B-1760 / Hildenborough</strain>
    </source>
</reference>
<accession>Q729B2</accession>
<dbReference type="PaxDb" id="882-DVU_2440"/>
<dbReference type="PATRIC" id="fig|882.5.peg.2208"/>
<evidence type="ECO:0000313" key="1">
    <source>
        <dbReference type="EMBL" id="AAS96912.1"/>
    </source>
</evidence>
<sequence length="307" mass="33320">MEVGAVGTVIDVQVGALEETRKALHEELSVIVGAAAKLTQVVRIERIVAAADFASVVATAVAETGRGGRRPAGEPHILSVPGRTGWVMVLHPRLFGPGFDAHIRHALYWHELTRLVHKMTFPALLRGKVDRERVLMGELYRAFGEYDAARKAWAWRDALVRDALHEELSGRAVDDFVRSLAGQAAVALGHGREDMARRLNDTLRKDGDVAGFLSVMRGMVVQRTVALALAWAGMDHAPDKALEVAGALRDGLPVAAQPLLSFFRNRHVSGVTDLREGVALLDALWQAWGLHLADGPDGLTALPVEPF</sequence>
<keyword evidence="2" id="KW-1185">Reference proteome</keyword>
<dbReference type="KEGG" id="dvu:DVU_2440"/>
<dbReference type="STRING" id="882.DVU_2440"/>
<dbReference type="EnsemblBacteria" id="AAS96912">
    <property type="protein sequence ID" value="AAS96912"/>
    <property type="gene ID" value="DVU_2440"/>
</dbReference>
<dbReference type="AlphaFoldDB" id="Q729B2"/>
<dbReference type="HOGENOM" id="CLU_905316_0_0_7"/>
<name>Q729B2_NITV2</name>
<dbReference type="EMBL" id="AE017285">
    <property type="protein sequence ID" value="AAS96912.1"/>
    <property type="molecule type" value="Genomic_DNA"/>
</dbReference>
<protein>
    <submittedName>
        <fullName evidence="1">Uncharacterized protein</fullName>
    </submittedName>
</protein>